<dbReference type="AlphaFoldDB" id="A0A9X9X8M7"/>
<dbReference type="PANTHER" id="PTHR42928">
    <property type="entry name" value="TRICARBOXYLATE-BINDING PROTEIN"/>
    <property type="match status" value="1"/>
</dbReference>
<protein>
    <submittedName>
        <fullName evidence="3">Tripartite tricarboxylate transporter substrate binding protein</fullName>
    </submittedName>
</protein>
<dbReference type="Proteomes" id="UP001138709">
    <property type="component" value="Unassembled WGS sequence"/>
</dbReference>
<dbReference type="RefSeq" id="WP_211845581.1">
    <property type="nucleotide sequence ID" value="NZ_JAAEDL010000004.1"/>
</dbReference>
<keyword evidence="4" id="KW-1185">Reference proteome</keyword>
<comment type="similarity">
    <text evidence="1">Belongs to the UPF0065 (bug) family.</text>
</comment>
<reference evidence="3" key="1">
    <citation type="submission" date="2020-01" db="EMBL/GenBank/DDBJ databases">
        <authorList>
            <person name="Rat A."/>
        </authorList>
    </citation>
    <scope>NUCLEOTIDE SEQUENCE</scope>
    <source>
        <strain evidence="3">LMG 31228</strain>
    </source>
</reference>
<name>A0A9X9X8M7_9PROT</name>
<dbReference type="Gene3D" id="3.40.190.10">
    <property type="entry name" value="Periplasmic binding protein-like II"/>
    <property type="match status" value="1"/>
</dbReference>
<evidence type="ECO:0000313" key="4">
    <source>
        <dbReference type="Proteomes" id="UP001138709"/>
    </source>
</evidence>
<feature type="chain" id="PRO_5040929465" evidence="2">
    <location>
        <begin position="27"/>
        <end position="325"/>
    </location>
</feature>
<gene>
    <name evidence="3" type="ORF">GXW74_06160</name>
</gene>
<proteinExistence type="inferred from homology"/>
<dbReference type="PANTHER" id="PTHR42928:SF5">
    <property type="entry name" value="BLR1237 PROTEIN"/>
    <property type="match status" value="1"/>
</dbReference>
<keyword evidence="2" id="KW-0732">Signal</keyword>
<evidence type="ECO:0000256" key="2">
    <source>
        <dbReference type="SAM" id="SignalP"/>
    </source>
</evidence>
<evidence type="ECO:0000256" key="1">
    <source>
        <dbReference type="ARBA" id="ARBA00006987"/>
    </source>
</evidence>
<organism evidence="3 4">
    <name type="scientific">Neoroseomonas eburnea</name>
    <dbReference type="NCBI Taxonomy" id="1346889"/>
    <lineage>
        <taxon>Bacteria</taxon>
        <taxon>Pseudomonadati</taxon>
        <taxon>Pseudomonadota</taxon>
        <taxon>Alphaproteobacteria</taxon>
        <taxon>Acetobacterales</taxon>
        <taxon>Acetobacteraceae</taxon>
        <taxon>Neoroseomonas</taxon>
    </lineage>
</organism>
<dbReference type="Gene3D" id="3.40.190.150">
    <property type="entry name" value="Bordetella uptake gene, domain 1"/>
    <property type="match status" value="1"/>
</dbReference>
<dbReference type="PIRSF" id="PIRSF017082">
    <property type="entry name" value="YflP"/>
    <property type="match status" value="1"/>
</dbReference>
<comment type="caution">
    <text evidence="3">The sequence shown here is derived from an EMBL/GenBank/DDBJ whole genome shotgun (WGS) entry which is preliminary data.</text>
</comment>
<dbReference type="InterPro" id="IPR005064">
    <property type="entry name" value="BUG"/>
</dbReference>
<dbReference type="Pfam" id="PF03401">
    <property type="entry name" value="TctC"/>
    <property type="match status" value="1"/>
</dbReference>
<reference evidence="3" key="2">
    <citation type="journal article" date="2021" name="Syst. Appl. Microbiol.">
        <title>Roseomonas hellenica sp. nov., isolated from roots of wild-growing Alkanna tinctoria.</title>
        <authorList>
            <person name="Rat A."/>
            <person name="Naranjo H.D."/>
            <person name="Lebbe L."/>
            <person name="Cnockaert M."/>
            <person name="Krigas N."/>
            <person name="Grigoriadou K."/>
            <person name="Maloupa E."/>
            <person name="Willems A."/>
        </authorList>
    </citation>
    <scope>NUCLEOTIDE SEQUENCE</scope>
    <source>
        <strain evidence="3">LMG 31228</strain>
    </source>
</reference>
<feature type="signal peptide" evidence="2">
    <location>
        <begin position="1"/>
        <end position="26"/>
    </location>
</feature>
<dbReference type="EMBL" id="JAAEDL010000004">
    <property type="protein sequence ID" value="MBR0680063.1"/>
    <property type="molecule type" value="Genomic_DNA"/>
</dbReference>
<dbReference type="SUPFAM" id="SSF53850">
    <property type="entry name" value="Periplasmic binding protein-like II"/>
    <property type="match status" value="1"/>
</dbReference>
<dbReference type="InterPro" id="IPR042100">
    <property type="entry name" value="Bug_dom1"/>
</dbReference>
<evidence type="ECO:0000313" key="3">
    <source>
        <dbReference type="EMBL" id="MBR0680063.1"/>
    </source>
</evidence>
<dbReference type="CDD" id="cd07012">
    <property type="entry name" value="PBP2_Bug_TTT"/>
    <property type="match status" value="1"/>
</dbReference>
<accession>A0A9X9X8M7</accession>
<sequence length="325" mass="34600">MTITRRNALGALAAAGTFGLPRLARAAWPADRPIEVIVPYPPGGGVDTMARVILPAVQNRLQGARFLVVNRAGAGGQLGWEAAFAAAPDGFTLAATSVPAMVTYPMERQVRYRPLDFTFIANVVDDPGGIFVAANSPLRTLADLVAAAKARPGQISYGSTGIGSDDHLLVIALEDRAGMPPMTHVPFNGMAPLSTALVGGHIQVGAFNMSESLALLRDGRIRSLGQASLTRWSGTADVPTFREQGQNLISGATRGIVAPPGLPAEIRVRLEGAFRAALADPDFVKEAERLGLPLAPRIGEEYRSDVVGLERDLRGLWQRRPWRES</sequence>